<accession>A0A8T2KMC5</accession>
<evidence type="ECO:0000313" key="2">
    <source>
        <dbReference type="Proteomes" id="UP000812440"/>
    </source>
</evidence>
<reference evidence="1" key="1">
    <citation type="thesis" date="2020" institute="ProQuest LLC" country="789 East Eisenhower Parkway, Ann Arbor, MI, USA">
        <title>Comparative Genomics and Chromosome Evolution.</title>
        <authorList>
            <person name="Mudd A.B."/>
        </authorList>
    </citation>
    <scope>NUCLEOTIDE SEQUENCE</scope>
    <source>
        <strain evidence="1">Female2</strain>
        <tissue evidence="1">Blood</tissue>
    </source>
</reference>
<dbReference type="AlphaFoldDB" id="A0A8T2KMC5"/>
<dbReference type="Proteomes" id="UP000812440">
    <property type="component" value="Chromosome 1"/>
</dbReference>
<keyword evidence="2" id="KW-1185">Reference proteome</keyword>
<comment type="caution">
    <text evidence="1">The sequence shown here is derived from an EMBL/GenBank/DDBJ whole genome shotgun (WGS) entry which is preliminary data.</text>
</comment>
<organism evidence="1 2">
    <name type="scientific">Hymenochirus boettgeri</name>
    <name type="common">Congo dwarf clawed frog</name>
    <dbReference type="NCBI Taxonomy" id="247094"/>
    <lineage>
        <taxon>Eukaryota</taxon>
        <taxon>Metazoa</taxon>
        <taxon>Chordata</taxon>
        <taxon>Craniata</taxon>
        <taxon>Vertebrata</taxon>
        <taxon>Euteleostomi</taxon>
        <taxon>Amphibia</taxon>
        <taxon>Batrachia</taxon>
        <taxon>Anura</taxon>
        <taxon>Pipoidea</taxon>
        <taxon>Pipidae</taxon>
        <taxon>Pipinae</taxon>
        <taxon>Hymenochirus</taxon>
    </lineage>
</organism>
<name>A0A8T2KMC5_9PIPI</name>
<proteinExistence type="predicted"/>
<protein>
    <submittedName>
        <fullName evidence="1">Uncharacterized protein</fullName>
    </submittedName>
</protein>
<sequence length="100" mass="11993">MHKIQIKSQLHSINLNVIKIKKSWLNFFGFRKKNVIAHLFKSQDKNKIRWKLHEMKKLLQKASEVANIFRKQHYAVVLMYSSPILIFIYNPLCRLNKITT</sequence>
<gene>
    <name evidence="1" type="ORF">GDO86_001762</name>
</gene>
<dbReference type="EMBL" id="JAACNH010000001">
    <property type="protein sequence ID" value="KAG8455691.1"/>
    <property type="molecule type" value="Genomic_DNA"/>
</dbReference>
<evidence type="ECO:0000313" key="1">
    <source>
        <dbReference type="EMBL" id="KAG8455691.1"/>
    </source>
</evidence>